<dbReference type="EMBL" id="FOEG01000001">
    <property type="protein sequence ID" value="SEO42578.1"/>
    <property type="molecule type" value="Genomic_DNA"/>
</dbReference>
<evidence type="ECO:0000256" key="2">
    <source>
        <dbReference type="SAM" id="SignalP"/>
    </source>
</evidence>
<gene>
    <name evidence="4" type="ORF">SAMN04488052_10119</name>
</gene>
<dbReference type="InterPro" id="IPR011250">
    <property type="entry name" value="OMP/PagP_B-barrel"/>
</dbReference>
<dbReference type="Proteomes" id="UP000199657">
    <property type="component" value="Unassembled WGS sequence"/>
</dbReference>
<accession>A0A1H8PLI5</accession>
<organism evidence="4 5">
    <name type="scientific">Aquisalimonas asiatica</name>
    <dbReference type="NCBI Taxonomy" id="406100"/>
    <lineage>
        <taxon>Bacteria</taxon>
        <taxon>Pseudomonadati</taxon>
        <taxon>Pseudomonadota</taxon>
        <taxon>Gammaproteobacteria</taxon>
        <taxon>Chromatiales</taxon>
        <taxon>Ectothiorhodospiraceae</taxon>
        <taxon>Aquisalimonas</taxon>
    </lineage>
</organism>
<dbReference type="Pfam" id="PF13505">
    <property type="entry name" value="OMP_b-brl"/>
    <property type="match status" value="1"/>
</dbReference>
<sequence length="200" mass="21458">MKRIMVSALLCAMAAPAWSSDFYASVNFGASNWDTEFNEDFNFDGSLSGGKWRRGDVAGGVRLGYQLNDLVAAEIGYQSLGRSYYEGRSTGSGSFYCRGAVDAEVSGSAWDATLVGTFPVIDAIHIMGRAGLARWSAEAEVNDSCGRVSASDSGTDPTIGLGLHIAPNDRIAFRVEGQQYRNVGSDYDVNVFSLGFLGRF</sequence>
<feature type="domain" description="Outer membrane protein beta-barrel" evidence="3">
    <location>
        <begin position="6"/>
        <end position="200"/>
    </location>
</feature>
<feature type="chain" id="PRO_5011760700" evidence="2">
    <location>
        <begin position="20"/>
        <end position="200"/>
    </location>
</feature>
<proteinExistence type="predicted"/>
<dbReference type="AlphaFoldDB" id="A0A1H8PLI5"/>
<keyword evidence="5" id="KW-1185">Reference proteome</keyword>
<reference evidence="4 5" key="1">
    <citation type="submission" date="2016-10" db="EMBL/GenBank/DDBJ databases">
        <authorList>
            <person name="de Groot N.N."/>
        </authorList>
    </citation>
    <scope>NUCLEOTIDE SEQUENCE [LARGE SCALE GENOMIC DNA]</scope>
    <source>
        <strain evidence="4 5">CGMCC 1.6291</strain>
    </source>
</reference>
<evidence type="ECO:0000259" key="3">
    <source>
        <dbReference type="Pfam" id="PF13505"/>
    </source>
</evidence>
<dbReference type="STRING" id="406100.SAMN04488052_10119"/>
<dbReference type="SUPFAM" id="SSF56925">
    <property type="entry name" value="OMPA-like"/>
    <property type="match status" value="1"/>
</dbReference>
<name>A0A1H8PLI5_9GAMM</name>
<evidence type="ECO:0000256" key="1">
    <source>
        <dbReference type="ARBA" id="ARBA00022729"/>
    </source>
</evidence>
<protein>
    <submittedName>
        <fullName evidence="4">Opacity protein</fullName>
    </submittedName>
</protein>
<dbReference type="Gene3D" id="2.40.160.20">
    <property type="match status" value="1"/>
</dbReference>
<dbReference type="RefSeq" id="WP_091638873.1">
    <property type="nucleotide sequence ID" value="NZ_FOEG01000001.1"/>
</dbReference>
<evidence type="ECO:0000313" key="5">
    <source>
        <dbReference type="Proteomes" id="UP000199657"/>
    </source>
</evidence>
<feature type="signal peptide" evidence="2">
    <location>
        <begin position="1"/>
        <end position="19"/>
    </location>
</feature>
<evidence type="ECO:0000313" key="4">
    <source>
        <dbReference type="EMBL" id="SEO42578.1"/>
    </source>
</evidence>
<dbReference type="OrthoDB" id="5735897at2"/>
<keyword evidence="1 2" id="KW-0732">Signal</keyword>
<dbReference type="InterPro" id="IPR027385">
    <property type="entry name" value="Beta-barrel_OMP"/>
</dbReference>